<proteinExistence type="predicted"/>
<dbReference type="Proteomes" id="UP000001072">
    <property type="component" value="Unassembled WGS sequence"/>
</dbReference>
<sequence>MLRIFLKIAFLLYSFESHGLNAKKPLYTVTCNGGFSSYTGGHYNRACRLIHDGERHYNCRIENCWDDIKKNQWVPFNRCQLANSPNKQLSNQQCSSYNYRGSDSDGKSKGYDCTTAGGVQYVCPDYAPDTVNSLTCEHCRAGNW</sequence>
<protein>
    <submittedName>
        <fullName evidence="2">Secreted protein</fullName>
    </submittedName>
</protein>
<dbReference type="EMBL" id="GL883136">
    <property type="protein sequence ID" value="EGG01685.1"/>
    <property type="molecule type" value="Genomic_DNA"/>
</dbReference>
<gene>
    <name evidence="2" type="ORF">MELLADRAFT_123421</name>
</gene>
<name>F4S106_MELLP</name>
<evidence type="ECO:0000256" key="1">
    <source>
        <dbReference type="SAM" id="SignalP"/>
    </source>
</evidence>
<feature type="chain" id="PRO_5003321912" evidence="1">
    <location>
        <begin position="23"/>
        <end position="144"/>
    </location>
</feature>
<dbReference type="KEGG" id="mlr:MELLADRAFT_123421"/>
<dbReference type="RefSeq" id="XP_007415030.1">
    <property type="nucleotide sequence ID" value="XM_007414968.1"/>
</dbReference>
<dbReference type="VEuPathDB" id="FungiDB:MELLADRAFT_123421"/>
<organism evidence="3">
    <name type="scientific">Melampsora larici-populina (strain 98AG31 / pathotype 3-4-7)</name>
    <name type="common">Poplar leaf rust fungus</name>
    <dbReference type="NCBI Taxonomy" id="747676"/>
    <lineage>
        <taxon>Eukaryota</taxon>
        <taxon>Fungi</taxon>
        <taxon>Dikarya</taxon>
        <taxon>Basidiomycota</taxon>
        <taxon>Pucciniomycotina</taxon>
        <taxon>Pucciniomycetes</taxon>
        <taxon>Pucciniales</taxon>
        <taxon>Melampsoraceae</taxon>
        <taxon>Melampsora</taxon>
    </lineage>
</organism>
<reference evidence="3" key="1">
    <citation type="journal article" date="2011" name="Proc. Natl. Acad. Sci. U.S.A.">
        <title>Obligate biotrophy features unraveled by the genomic analysis of rust fungi.</title>
        <authorList>
            <person name="Duplessis S."/>
            <person name="Cuomo C.A."/>
            <person name="Lin Y.-C."/>
            <person name="Aerts A."/>
            <person name="Tisserant E."/>
            <person name="Veneault-Fourrey C."/>
            <person name="Joly D.L."/>
            <person name="Hacquard S."/>
            <person name="Amselem J."/>
            <person name="Cantarel B.L."/>
            <person name="Chiu R."/>
            <person name="Coutinho P.M."/>
            <person name="Feau N."/>
            <person name="Field M."/>
            <person name="Frey P."/>
            <person name="Gelhaye E."/>
            <person name="Goldberg J."/>
            <person name="Grabherr M.G."/>
            <person name="Kodira C.D."/>
            <person name="Kohler A."/>
            <person name="Kuees U."/>
            <person name="Lindquist E.A."/>
            <person name="Lucas S.M."/>
            <person name="Mago R."/>
            <person name="Mauceli E."/>
            <person name="Morin E."/>
            <person name="Murat C."/>
            <person name="Pangilinan J.L."/>
            <person name="Park R."/>
            <person name="Pearson M."/>
            <person name="Quesneville H."/>
            <person name="Rouhier N."/>
            <person name="Sakthikumar S."/>
            <person name="Salamov A.A."/>
            <person name="Schmutz J."/>
            <person name="Selles B."/>
            <person name="Shapiro H."/>
            <person name="Tanguay P."/>
            <person name="Tuskan G.A."/>
            <person name="Henrissat B."/>
            <person name="Van de Peer Y."/>
            <person name="Rouze P."/>
            <person name="Ellis J.G."/>
            <person name="Dodds P.N."/>
            <person name="Schein J.E."/>
            <person name="Zhong S."/>
            <person name="Hamelin R.C."/>
            <person name="Grigoriev I.V."/>
            <person name="Szabo L.J."/>
            <person name="Martin F."/>
        </authorList>
    </citation>
    <scope>NUCLEOTIDE SEQUENCE [LARGE SCALE GENOMIC DNA]</scope>
    <source>
        <strain evidence="3">98AG31 / pathotype 3-4-7</strain>
    </source>
</reference>
<dbReference type="InParanoid" id="F4S106"/>
<accession>F4S106</accession>
<feature type="signal peptide" evidence="1">
    <location>
        <begin position="1"/>
        <end position="22"/>
    </location>
</feature>
<dbReference type="GeneID" id="18926349"/>
<keyword evidence="1" id="KW-0732">Signal</keyword>
<keyword evidence="3" id="KW-1185">Reference proteome</keyword>
<evidence type="ECO:0000313" key="2">
    <source>
        <dbReference type="EMBL" id="EGG01685.1"/>
    </source>
</evidence>
<dbReference type="AlphaFoldDB" id="F4S106"/>
<evidence type="ECO:0000313" key="3">
    <source>
        <dbReference type="Proteomes" id="UP000001072"/>
    </source>
</evidence>
<dbReference type="HOGENOM" id="CLU_150810_0_0_1"/>